<keyword evidence="2" id="KW-1185">Reference proteome</keyword>
<dbReference type="RefSeq" id="WP_379734710.1">
    <property type="nucleotide sequence ID" value="NZ_JBHRVV010000001.1"/>
</dbReference>
<dbReference type="EMBL" id="JBHRVV010000001">
    <property type="protein sequence ID" value="MFC3458249.1"/>
    <property type="molecule type" value="Genomic_DNA"/>
</dbReference>
<gene>
    <name evidence="1" type="ORF">ACFOPH_08320</name>
</gene>
<dbReference type="Proteomes" id="UP001595665">
    <property type="component" value="Unassembled WGS sequence"/>
</dbReference>
<sequence length="355" mass="40090">MPTTYVPGKPNPDFPRHKYHGIAVGQNLKPVKDCRVHHYVGPAATVEMGIASYQLSAEHLWLTFQREAEDIVKLDGAFIADGTERNRRINAAYAKLWLADNRFQWAGLAAFASKQVGCGLLHARQLAEKSRDELRAVVHWAAGSTDAAGMSAMPATIRNSADDMAERLGFGNLHLFLDIYPLHRFYMERGPKEFDRYLANRQAIARKVRWDVGSQLKFGFPFGQIRTGFAQIEQGNLARSVEFLARHEQVNVLQVIMYNDPRMQDALANNQLAWAIGFPSGVYMEVQLTLAAQCKAKEGWTSYFPRFKDAKLWLADERMKFVLKAAKRFDELLRSRELPYVEESLRKIAAGGGIG</sequence>
<organism evidence="1 2">
    <name type="scientific">Massilia haematophila</name>
    <dbReference type="NCBI Taxonomy" id="457923"/>
    <lineage>
        <taxon>Bacteria</taxon>
        <taxon>Pseudomonadati</taxon>
        <taxon>Pseudomonadota</taxon>
        <taxon>Betaproteobacteria</taxon>
        <taxon>Burkholderiales</taxon>
        <taxon>Oxalobacteraceae</taxon>
        <taxon>Telluria group</taxon>
        <taxon>Massilia</taxon>
    </lineage>
</organism>
<protein>
    <submittedName>
        <fullName evidence="1">DUF2515 family protein</fullName>
    </submittedName>
</protein>
<evidence type="ECO:0000313" key="2">
    <source>
        <dbReference type="Proteomes" id="UP001595665"/>
    </source>
</evidence>
<name>A0ABV7PJY6_9BURK</name>
<comment type="caution">
    <text evidence="1">The sequence shown here is derived from an EMBL/GenBank/DDBJ whole genome shotgun (WGS) entry which is preliminary data.</text>
</comment>
<evidence type="ECO:0000313" key="1">
    <source>
        <dbReference type="EMBL" id="MFC3458249.1"/>
    </source>
</evidence>
<proteinExistence type="predicted"/>
<dbReference type="Pfam" id="PF10720">
    <property type="entry name" value="DUF2515"/>
    <property type="match status" value="1"/>
</dbReference>
<reference evidence="2" key="1">
    <citation type="journal article" date="2019" name="Int. J. Syst. Evol. Microbiol.">
        <title>The Global Catalogue of Microorganisms (GCM) 10K type strain sequencing project: providing services to taxonomists for standard genome sequencing and annotation.</title>
        <authorList>
            <consortium name="The Broad Institute Genomics Platform"/>
            <consortium name="The Broad Institute Genome Sequencing Center for Infectious Disease"/>
            <person name="Wu L."/>
            <person name="Ma J."/>
        </authorList>
    </citation>
    <scope>NUCLEOTIDE SEQUENCE [LARGE SCALE GENOMIC DNA]</scope>
    <source>
        <strain evidence="2">CCM 7480</strain>
    </source>
</reference>
<dbReference type="InterPro" id="IPR019658">
    <property type="entry name" value="DUF2515"/>
</dbReference>
<accession>A0ABV7PJY6</accession>